<feature type="domain" description="Granulins" evidence="6">
    <location>
        <begin position="29"/>
        <end position="74"/>
    </location>
</feature>
<feature type="domain" description="Granulins" evidence="6">
    <location>
        <begin position="108"/>
        <end position="153"/>
    </location>
</feature>
<evidence type="ECO:0000259" key="6">
    <source>
        <dbReference type="SMART" id="SM00277"/>
    </source>
</evidence>
<name>A0AAN0ILG8_AMPQE</name>
<dbReference type="AlphaFoldDB" id="A0AAN0ILG8"/>
<protein>
    <recommendedName>
        <fullName evidence="6">Granulins domain-containing protein</fullName>
    </recommendedName>
</protein>
<evidence type="ECO:0000313" key="8">
    <source>
        <dbReference type="Proteomes" id="UP000007879"/>
    </source>
</evidence>
<comment type="similarity">
    <text evidence="2">Belongs to the granulin family.</text>
</comment>
<feature type="chain" id="PRO_5042950272" description="Granulins domain-containing protein" evidence="5">
    <location>
        <begin position="19"/>
        <end position="254"/>
    </location>
</feature>
<evidence type="ECO:0000256" key="2">
    <source>
        <dbReference type="ARBA" id="ARBA00010093"/>
    </source>
</evidence>
<evidence type="ECO:0000313" key="7">
    <source>
        <dbReference type="EnsemblMetazoa" id="XP_011403283.2"/>
    </source>
</evidence>
<dbReference type="PANTHER" id="PTHR12274:SF3">
    <property type="entry name" value="PROGRANULIN"/>
    <property type="match status" value="1"/>
</dbReference>
<keyword evidence="8" id="KW-1185">Reference proteome</keyword>
<dbReference type="SMART" id="SM00277">
    <property type="entry name" value="GRAN"/>
    <property type="match status" value="3"/>
</dbReference>
<dbReference type="InterPro" id="IPR037277">
    <property type="entry name" value="Granulin_sf"/>
</dbReference>
<reference evidence="7" key="2">
    <citation type="submission" date="2024-06" db="UniProtKB">
        <authorList>
            <consortium name="EnsemblMetazoa"/>
        </authorList>
    </citation>
    <scope>IDENTIFICATION</scope>
</reference>
<dbReference type="EnsemblMetazoa" id="XM_011404981.2">
    <property type="protein sequence ID" value="XP_011403283.2"/>
    <property type="gene ID" value="LOC105312381"/>
</dbReference>
<dbReference type="Pfam" id="PF00396">
    <property type="entry name" value="Granulin"/>
    <property type="match status" value="2"/>
</dbReference>
<sequence>MKVAILSLVLAAICLTNARMVSYVKDIPCNGGTCPDGDTCCSGDSLPCCPTSNGVCCGDNHCCPSGTTCSPPFCIGKDAELSSFVLPKIHGAEKMKLNSQPTLTDIPCEGGYCPDGDTCCSNEPKPCCPTSNGVCCGDGTCCPSGYTCTPTSCIREDAHKKGVTLMLSSSGLPRKDNNVTDIPCGGGKSCRDGETCCPTGCCPESNGVCCSNDACCPSGYSCDSDGVHCDPDAKDGFAVLQTKIPLGRTKKTKN</sequence>
<dbReference type="PANTHER" id="PTHR12274">
    <property type="entry name" value="GRANULIN"/>
    <property type="match status" value="1"/>
</dbReference>
<reference evidence="8" key="1">
    <citation type="journal article" date="2010" name="Nature">
        <title>The Amphimedon queenslandica genome and the evolution of animal complexity.</title>
        <authorList>
            <person name="Srivastava M."/>
            <person name="Simakov O."/>
            <person name="Chapman J."/>
            <person name="Fahey B."/>
            <person name="Gauthier M.E."/>
            <person name="Mitros T."/>
            <person name="Richards G.S."/>
            <person name="Conaco C."/>
            <person name="Dacre M."/>
            <person name="Hellsten U."/>
            <person name="Larroux C."/>
            <person name="Putnam N.H."/>
            <person name="Stanke M."/>
            <person name="Adamska M."/>
            <person name="Darling A."/>
            <person name="Degnan S.M."/>
            <person name="Oakley T.H."/>
            <person name="Plachetzki D.C."/>
            <person name="Zhai Y."/>
            <person name="Adamski M."/>
            <person name="Calcino A."/>
            <person name="Cummins S.F."/>
            <person name="Goodstein D.M."/>
            <person name="Harris C."/>
            <person name="Jackson D.J."/>
            <person name="Leys S.P."/>
            <person name="Shu S."/>
            <person name="Woodcroft B.J."/>
            <person name="Vervoort M."/>
            <person name="Kosik K.S."/>
            <person name="Manning G."/>
            <person name="Degnan B.M."/>
            <person name="Rokhsar D.S."/>
        </authorList>
    </citation>
    <scope>NUCLEOTIDE SEQUENCE [LARGE SCALE GENOMIC DNA]</scope>
</reference>
<dbReference type="KEGG" id="aqu:105312381"/>
<proteinExistence type="inferred from homology"/>
<feature type="signal peptide" evidence="5">
    <location>
        <begin position="1"/>
        <end position="18"/>
    </location>
</feature>
<dbReference type="InterPro" id="IPR039036">
    <property type="entry name" value="Granulin_fam"/>
</dbReference>
<dbReference type="GeneID" id="105312381"/>
<evidence type="ECO:0000256" key="1">
    <source>
        <dbReference type="ARBA" id="ARBA00004613"/>
    </source>
</evidence>
<evidence type="ECO:0000256" key="3">
    <source>
        <dbReference type="ARBA" id="ARBA00022525"/>
    </source>
</evidence>
<accession>A0AAN0ILG8</accession>
<comment type="subcellular location">
    <subcellularLocation>
        <location evidence="1">Secreted</location>
    </subcellularLocation>
</comment>
<organism evidence="7 8">
    <name type="scientific">Amphimedon queenslandica</name>
    <name type="common">Sponge</name>
    <dbReference type="NCBI Taxonomy" id="400682"/>
    <lineage>
        <taxon>Eukaryota</taxon>
        <taxon>Metazoa</taxon>
        <taxon>Porifera</taxon>
        <taxon>Demospongiae</taxon>
        <taxon>Heteroscleromorpha</taxon>
        <taxon>Haplosclerida</taxon>
        <taxon>Niphatidae</taxon>
        <taxon>Amphimedon</taxon>
    </lineage>
</organism>
<dbReference type="GO" id="GO:0005576">
    <property type="term" value="C:extracellular region"/>
    <property type="evidence" value="ECO:0007669"/>
    <property type="project" value="UniProtKB-SubCell"/>
</dbReference>
<dbReference type="InterPro" id="IPR000118">
    <property type="entry name" value="Granulin"/>
</dbReference>
<feature type="domain" description="Granulins" evidence="6">
    <location>
        <begin position="184"/>
        <end position="229"/>
    </location>
</feature>
<keyword evidence="5" id="KW-0732">Signal</keyword>
<dbReference type="RefSeq" id="XP_011403283.2">
    <property type="nucleotide sequence ID" value="XM_011404981.2"/>
</dbReference>
<evidence type="ECO:0000256" key="5">
    <source>
        <dbReference type="SAM" id="SignalP"/>
    </source>
</evidence>
<dbReference type="Proteomes" id="UP000007879">
    <property type="component" value="Unassembled WGS sequence"/>
</dbReference>
<evidence type="ECO:0000256" key="4">
    <source>
        <dbReference type="ARBA" id="ARBA00023157"/>
    </source>
</evidence>
<keyword evidence="3" id="KW-0964">Secreted</keyword>
<keyword evidence="4" id="KW-1015">Disulfide bond</keyword>
<dbReference type="Gene3D" id="2.10.25.160">
    <property type="entry name" value="Granulin"/>
    <property type="match status" value="3"/>
</dbReference>